<evidence type="ECO:0000313" key="2">
    <source>
        <dbReference type="Proteomes" id="UP000033035"/>
    </source>
</evidence>
<keyword evidence="2" id="KW-1185">Reference proteome</keyword>
<gene>
    <name evidence="1" type="ORF">HMPREF1536_01782</name>
</gene>
<organism evidence="1 2">
    <name type="scientific">Parabacteroides gordonii MS-1 = DSM 23371</name>
    <dbReference type="NCBI Taxonomy" id="1203610"/>
    <lineage>
        <taxon>Bacteria</taxon>
        <taxon>Pseudomonadati</taxon>
        <taxon>Bacteroidota</taxon>
        <taxon>Bacteroidia</taxon>
        <taxon>Bacteroidales</taxon>
        <taxon>Tannerellaceae</taxon>
        <taxon>Parabacteroides</taxon>
    </lineage>
</organism>
<protein>
    <submittedName>
        <fullName evidence="1">Uncharacterized protein</fullName>
    </submittedName>
</protein>
<reference evidence="1 2" key="1">
    <citation type="submission" date="2013-04" db="EMBL/GenBank/DDBJ databases">
        <title>The Genome Sequence of Parabacteroides gordonii DSM 23371.</title>
        <authorList>
            <consortium name="The Broad Institute Genomics Platform"/>
            <person name="Earl A."/>
            <person name="Ward D."/>
            <person name="Feldgarden M."/>
            <person name="Gevers D."/>
            <person name="Martens E."/>
            <person name="Sakamoto M."/>
            <person name="Benno Y."/>
            <person name="Suzuki N."/>
            <person name="Matsunaga N."/>
            <person name="Koshihara K."/>
            <person name="Seki M."/>
            <person name="Komiya H."/>
            <person name="Walker B."/>
            <person name="Young S."/>
            <person name="Zeng Q."/>
            <person name="Gargeya S."/>
            <person name="Fitzgerald M."/>
            <person name="Haas B."/>
            <person name="Abouelleil A."/>
            <person name="Allen A.W."/>
            <person name="Alvarado L."/>
            <person name="Arachchi H.M."/>
            <person name="Berlin A.M."/>
            <person name="Chapman S.B."/>
            <person name="Gainer-Dewar J."/>
            <person name="Goldberg J."/>
            <person name="Griggs A."/>
            <person name="Gujja S."/>
            <person name="Hansen M."/>
            <person name="Howarth C."/>
            <person name="Imamovic A."/>
            <person name="Ireland A."/>
            <person name="Larimer J."/>
            <person name="McCowan C."/>
            <person name="Murphy C."/>
            <person name="Pearson M."/>
            <person name="Poon T.W."/>
            <person name="Priest M."/>
            <person name="Roberts A."/>
            <person name="Saif S."/>
            <person name="Shea T."/>
            <person name="Sisk P."/>
            <person name="Sykes S."/>
            <person name="Wortman J."/>
            <person name="Nusbaum C."/>
            <person name="Birren B."/>
        </authorList>
    </citation>
    <scope>NUCLEOTIDE SEQUENCE [LARGE SCALE GENOMIC DNA]</scope>
    <source>
        <strain evidence="1 2">MS-1</strain>
    </source>
</reference>
<dbReference type="HOGENOM" id="CLU_3082806_0_0_10"/>
<evidence type="ECO:0000313" key="1">
    <source>
        <dbReference type="EMBL" id="KKB57973.1"/>
    </source>
</evidence>
<proteinExistence type="predicted"/>
<dbReference type="STRING" id="1203610.HMPREF1536_01782"/>
<comment type="caution">
    <text evidence="1">The sequence shown here is derived from an EMBL/GenBank/DDBJ whole genome shotgun (WGS) entry which is preliminary data.</text>
</comment>
<dbReference type="RefSeq" id="WP_157395742.1">
    <property type="nucleotide sequence ID" value="NZ_KE386765.1"/>
</dbReference>
<dbReference type="AlphaFoldDB" id="A0A0F5JJM3"/>
<accession>A0A0F5JJM3</accession>
<dbReference type="EMBL" id="AQHW01000011">
    <property type="protein sequence ID" value="KKB57973.1"/>
    <property type="molecule type" value="Genomic_DNA"/>
</dbReference>
<dbReference type="Proteomes" id="UP000033035">
    <property type="component" value="Unassembled WGS sequence"/>
</dbReference>
<dbReference type="PATRIC" id="fig|1203610.3.peg.1829"/>
<name>A0A0F5JJM3_9BACT</name>
<sequence length="52" mass="5806">MKELVLQSLSTEDLLNCNGGHVPMAWYMDSDSIEANGSFAKGFWSSLYNSLF</sequence>